<organism evidence="12 13">
    <name type="scientific">Kockovaella imperatae</name>
    <dbReference type="NCBI Taxonomy" id="4999"/>
    <lineage>
        <taxon>Eukaryota</taxon>
        <taxon>Fungi</taxon>
        <taxon>Dikarya</taxon>
        <taxon>Basidiomycota</taxon>
        <taxon>Agaricomycotina</taxon>
        <taxon>Tremellomycetes</taxon>
        <taxon>Tremellales</taxon>
        <taxon>Cuniculitremaceae</taxon>
        <taxon>Kockovaella</taxon>
    </lineage>
</organism>
<dbReference type="AlphaFoldDB" id="A0A1Y1UUR5"/>
<dbReference type="SUPFAM" id="SSF47370">
    <property type="entry name" value="Bromodomain"/>
    <property type="match status" value="2"/>
</dbReference>
<gene>
    <name evidence="12" type="ORF">BD324DRAFT_612629</name>
</gene>
<name>A0A1Y1UUR5_9TREE</name>
<evidence type="ECO:0000256" key="7">
    <source>
        <dbReference type="ARBA" id="ARBA00023242"/>
    </source>
</evidence>
<dbReference type="Gene3D" id="2.30.30.490">
    <property type="match status" value="1"/>
</dbReference>
<keyword evidence="13" id="KW-1185">Reference proteome</keyword>
<dbReference type="PROSITE" id="PS51038">
    <property type="entry name" value="BAH"/>
    <property type="match status" value="1"/>
</dbReference>
<dbReference type="GO" id="GO:0016586">
    <property type="term" value="C:RSC-type complex"/>
    <property type="evidence" value="ECO:0007669"/>
    <property type="project" value="InterPro"/>
</dbReference>
<dbReference type="InterPro" id="IPR036427">
    <property type="entry name" value="Bromodomain-like_sf"/>
</dbReference>
<dbReference type="GO" id="GO:0003682">
    <property type="term" value="F:chromatin binding"/>
    <property type="evidence" value="ECO:0007669"/>
    <property type="project" value="InterPro"/>
</dbReference>
<dbReference type="SMART" id="SM00297">
    <property type="entry name" value="BROMO"/>
    <property type="match status" value="2"/>
</dbReference>
<keyword evidence="2" id="KW-0677">Repeat</keyword>
<dbReference type="GO" id="GO:0006368">
    <property type="term" value="P:transcription elongation by RNA polymerase II"/>
    <property type="evidence" value="ECO:0007669"/>
    <property type="project" value="TreeGrafter"/>
</dbReference>
<dbReference type="PANTHER" id="PTHR16062">
    <property type="entry name" value="SWI/SNF-RELATED"/>
    <property type="match status" value="1"/>
</dbReference>
<evidence type="ECO:0000256" key="3">
    <source>
        <dbReference type="ARBA" id="ARBA00022853"/>
    </source>
</evidence>
<evidence type="ECO:0000256" key="2">
    <source>
        <dbReference type="ARBA" id="ARBA00022737"/>
    </source>
</evidence>
<dbReference type="PROSITE" id="PS50014">
    <property type="entry name" value="BROMODOMAIN_2"/>
    <property type="match status" value="1"/>
</dbReference>
<dbReference type="Gene3D" id="1.20.920.10">
    <property type="entry name" value="Bromodomain-like"/>
    <property type="match status" value="2"/>
</dbReference>
<evidence type="ECO:0000259" key="10">
    <source>
        <dbReference type="PROSITE" id="PS50014"/>
    </source>
</evidence>
<keyword evidence="7" id="KW-0539">Nucleus</keyword>
<keyword evidence="5 8" id="KW-0103">Bromodomain</keyword>
<accession>A0A1Y1UUR5</accession>
<comment type="caution">
    <text evidence="12">The sequence shown here is derived from an EMBL/GenBank/DDBJ whole genome shotgun (WGS) entry which is preliminary data.</text>
</comment>
<feature type="compositionally biased region" description="Basic and acidic residues" evidence="9">
    <location>
        <begin position="815"/>
        <end position="829"/>
    </location>
</feature>
<evidence type="ECO:0000259" key="11">
    <source>
        <dbReference type="PROSITE" id="PS51038"/>
    </source>
</evidence>
<sequence>MSSTFGLGASSAPPPIPSNYPGLRGGRGMAYANWQSCVEVLRRLYGARDGGRRLSDSFRFLPDPILYPDYSRTIRQPESLDNVAIQLGNGSFEGPESFFRALHTICTNAKTYFDPDTDMWRDAKRLEDMILHDWRSLSYSGAIPVTPTTNLLPAYPRKRGRPPKDPAKILAQQQAAELAYRNSQAASSSANAVRPRPGFYTYDANVYAAQINHQPVNLNMAMNMNMTPPMPPPVVPPRQNSDYGSVEVERMRQGVQSQADQAVVAALDARMPKWSGPDTVLSGNPDLGGIPGNGWWGEGVPDYERDAGGESGWLSRMKGVVGALKGYKDASGTRLAEVFGGIPPVVAIPYLSFNAPLSFESISINVEAGRYRTLRDFDLDMSRLFEKARRFHANASTEYGRVLVLQRLYNALTAPYPLVIPSNGVPSPSTTLFASLPAGPGNARPVHEINQDLRAGVAEENAGFGVTTFRVGTKDRVFTDEARHKGMSYKVGDYVHLINPDDATKPIVGQVFKSFVPTKGYRTHHVTVCWYFYPEQTIHSPEQLFYDREVFKTGHFCDHPVEDIIERISVQFYVKAIRGRPLPPEYYPGWPIYVCNSRYNDKECVFVRIKNWNSCIPDELRQTQFMAVEPFERQIGLGVVNSPFLRGITGPGSFGEPKARGGVLEDEEEEGQRSGNGPTPPRRPSASYGYSGPAQPYTPTNYGQSPVRPGQGSITASVGQRPMGNLPNTPYRPGIPPQHSPAGSMGSSPARPPGSTEMTVREQLPSETVRLFERDARGNILWFSAPPLLPGAIKIPQQPDHSIEYLLHLTKRKKGDMTKPEPPSRRLVADDSDPTDEGRDNIAGEVEDSVAGDNTAWWAKDMTPDQIVASLAAVVETVQ</sequence>
<feature type="domain" description="BAH" evidence="11">
    <location>
        <begin position="487"/>
        <end position="610"/>
    </location>
</feature>
<evidence type="ECO:0000256" key="4">
    <source>
        <dbReference type="ARBA" id="ARBA00023015"/>
    </source>
</evidence>
<keyword evidence="4" id="KW-0805">Transcription regulation</keyword>
<reference evidence="12 13" key="1">
    <citation type="submission" date="2017-03" db="EMBL/GenBank/DDBJ databases">
        <title>Widespread Adenine N6-methylation of Active Genes in Fungi.</title>
        <authorList>
            <consortium name="DOE Joint Genome Institute"/>
            <person name="Mondo S.J."/>
            <person name="Dannebaum R.O."/>
            <person name="Kuo R.C."/>
            <person name="Louie K.B."/>
            <person name="Bewick A.J."/>
            <person name="Labutti K."/>
            <person name="Haridas S."/>
            <person name="Kuo A."/>
            <person name="Salamov A."/>
            <person name="Ahrendt S.R."/>
            <person name="Lau R."/>
            <person name="Bowen B.P."/>
            <person name="Lipzen A."/>
            <person name="Sullivan W."/>
            <person name="Andreopoulos W.B."/>
            <person name="Clum A."/>
            <person name="Lindquist E."/>
            <person name="Daum C."/>
            <person name="Northen T.R."/>
            <person name="Ramamoorthy G."/>
            <person name="Schmitz R.J."/>
            <person name="Gryganskyi A."/>
            <person name="Culley D."/>
            <person name="Magnuson J."/>
            <person name="James T.Y."/>
            <person name="O'Malley M.A."/>
            <person name="Stajich J.E."/>
            <person name="Spatafora J.W."/>
            <person name="Visel A."/>
            <person name="Grigoriev I.V."/>
        </authorList>
    </citation>
    <scope>NUCLEOTIDE SEQUENCE [LARGE SCALE GENOMIC DNA]</scope>
    <source>
        <strain evidence="12 13">NRRL Y-17943</strain>
    </source>
</reference>
<evidence type="ECO:0000256" key="8">
    <source>
        <dbReference type="PROSITE-ProRule" id="PRU00035"/>
    </source>
</evidence>
<dbReference type="InterPro" id="IPR001487">
    <property type="entry name" value="Bromodomain"/>
</dbReference>
<keyword evidence="6" id="KW-0804">Transcription</keyword>
<feature type="domain" description="Bromo" evidence="10">
    <location>
        <begin position="50"/>
        <end position="120"/>
    </location>
</feature>
<feature type="region of interest" description="Disordered" evidence="9">
    <location>
        <begin position="648"/>
        <end position="762"/>
    </location>
</feature>
<comment type="subcellular location">
    <subcellularLocation>
        <location evidence="1">Nucleus</location>
    </subcellularLocation>
</comment>
<evidence type="ECO:0000256" key="9">
    <source>
        <dbReference type="SAM" id="MobiDB-lite"/>
    </source>
</evidence>
<dbReference type="Proteomes" id="UP000193218">
    <property type="component" value="Unassembled WGS sequence"/>
</dbReference>
<evidence type="ECO:0000313" key="13">
    <source>
        <dbReference type="Proteomes" id="UP000193218"/>
    </source>
</evidence>
<evidence type="ECO:0000313" key="12">
    <source>
        <dbReference type="EMBL" id="ORX40945.1"/>
    </source>
</evidence>
<proteinExistence type="predicted"/>
<dbReference type="GO" id="GO:0006338">
    <property type="term" value="P:chromatin remodeling"/>
    <property type="evidence" value="ECO:0007669"/>
    <property type="project" value="InterPro"/>
</dbReference>
<dbReference type="InterPro" id="IPR001025">
    <property type="entry name" value="BAH_dom"/>
</dbReference>
<dbReference type="STRING" id="4999.A0A1Y1UUR5"/>
<dbReference type="Pfam" id="PF01426">
    <property type="entry name" value="BAH"/>
    <property type="match status" value="1"/>
</dbReference>
<dbReference type="SMART" id="SM00439">
    <property type="entry name" value="BAH"/>
    <property type="match status" value="1"/>
</dbReference>
<evidence type="ECO:0000256" key="1">
    <source>
        <dbReference type="ARBA" id="ARBA00004123"/>
    </source>
</evidence>
<dbReference type="InterPro" id="IPR043151">
    <property type="entry name" value="BAH_sf"/>
</dbReference>
<dbReference type="GeneID" id="33556222"/>
<dbReference type="InterPro" id="IPR037382">
    <property type="entry name" value="Rsc/polybromo"/>
</dbReference>
<dbReference type="Pfam" id="PF00439">
    <property type="entry name" value="Bromodomain"/>
    <property type="match status" value="2"/>
</dbReference>
<dbReference type="InParanoid" id="A0A1Y1UUR5"/>
<dbReference type="FunCoup" id="A0A1Y1UUR5">
    <property type="interactions" value="143"/>
</dbReference>
<dbReference type="PANTHER" id="PTHR16062:SF21">
    <property type="entry name" value="CHROMATIN STRUCTURE-REMODELING COMPLEX SUBUNIT RSC1-RELATED"/>
    <property type="match status" value="1"/>
</dbReference>
<evidence type="ECO:0000256" key="6">
    <source>
        <dbReference type="ARBA" id="ARBA00023163"/>
    </source>
</evidence>
<keyword evidence="3" id="KW-0156">Chromatin regulator</keyword>
<evidence type="ECO:0000256" key="5">
    <source>
        <dbReference type="ARBA" id="ARBA00023117"/>
    </source>
</evidence>
<dbReference type="RefSeq" id="XP_021874624.1">
    <property type="nucleotide sequence ID" value="XM_022014414.1"/>
</dbReference>
<feature type="region of interest" description="Disordered" evidence="9">
    <location>
        <begin position="814"/>
        <end position="850"/>
    </location>
</feature>
<dbReference type="OrthoDB" id="1742084at2759"/>
<dbReference type="CDD" id="cd04717">
    <property type="entry name" value="BAH_polybromo"/>
    <property type="match status" value="1"/>
</dbReference>
<protein>
    <submittedName>
        <fullName evidence="12">Uncharacterized protein</fullName>
    </submittedName>
</protein>
<dbReference type="CDD" id="cd04369">
    <property type="entry name" value="Bromodomain"/>
    <property type="match status" value="1"/>
</dbReference>
<dbReference type="EMBL" id="NBSH01000001">
    <property type="protein sequence ID" value="ORX40945.1"/>
    <property type="molecule type" value="Genomic_DNA"/>
</dbReference>